<dbReference type="RefSeq" id="WP_367953741.1">
    <property type="nucleotide sequence ID" value="NZ_JBDPGJ010000002.1"/>
</dbReference>
<evidence type="ECO:0000256" key="1">
    <source>
        <dbReference type="SAM" id="SignalP"/>
    </source>
</evidence>
<sequence length="125" mass="13720">MTVVLWRPLLCALCVCAATETVRGQEDAWNVKNELARCVIENAEKYISGNSDDPVVIYVEACPEPSTEKSLALLLENSIVPELKADADADIDAIVVFTRSELACLAKIRIESTDEIVSLPKKPRC</sequence>
<gene>
    <name evidence="2" type="ORF">ABGN05_09365</name>
</gene>
<feature type="chain" id="PRO_5046632814" evidence="1">
    <location>
        <begin position="18"/>
        <end position="125"/>
    </location>
</feature>
<evidence type="ECO:0000313" key="3">
    <source>
        <dbReference type="Proteomes" id="UP001556692"/>
    </source>
</evidence>
<feature type="signal peptide" evidence="1">
    <location>
        <begin position="1"/>
        <end position="17"/>
    </location>
</feature>
<reference evidence="2 3" key="1">
    <citation type="submission" date="2024-05" db="EMBL/GenBank/DDBJ databases">
        <authorList>
            <person name="Jiang F."/>
        </authorList>
    </citation>
    <scope>NUCLEOTIDE SEQUENCE [LARGE SCALE GENOMIC DNA]</scope>
    <source>
        <strain evidence="2 3">LZ166</strain>
    </source>
</reference>
<evidence type="ECO:0000313" key="2">
    <source>
        <dbReference type="EMBL" id="MEX0405867.1"/>
    </source>
</evidence>
<keyword evidence="1" id="KW-0732">Signal</keyword>
<proteinExistence type="predicted"/>
<keyword evidence="3" id="KW-1185">Reference proteome</keyword>
<dbReference type="Proteomes" id="UP001556692">
    <property type="component" value="Unassembled WGS sequence"/>
</dbReference>
<comment type="caution">
    <text evidence="2">The sequence shown here is derived from an EMBL/GenBank/DDBJ whole genome shotgun (WGS) entry which is preliminary data.</text>
</comment>
<accession>A0ABV3SGK1</accession>
<protein>
    <submittedName>
        <fullName evidence="2">Uncharacterized protein</fullName>
    </submittedName>
</protein>
<dbReference type="EMBL" id="JBDPGJ010000002">
    <property type="protein sequence ID" value="MEX0405867.1"/>
    <property type="molecule type" value="Genomic_DNA"/>
</dbReference>
<organism evidence="2 3">
    <name type="scientific">Aquibium pacificus</name>
    <dbReference type="NCBI Taxonomy" id="3153579"/>
    <lineage>
        <taxon>Bacteria</taxon>
        <taxon>Pseudomonadati</taxon>
        <taxon>Pseudomonadota</taxon>
        <taxon>Alphaproteobacteria</taxon>
        <taxon>Hyphomicrobiales</taxon>
        <taxon>Phyllobacteriaceae</taxon>
        <taxon>Aquibium</taxon>
    </lineage>
</organism>
<name>A0ABV3SGK1_9HYPH</name>